<gene>
    <name evidence="5" type="ORF">BN587_01902</name>
</gene>
<dbReference type="GO" id="GO:0009378">
    <property type="term" value="F:four-way junction helicase activity"/>
    <property type="evidence" value="ECO:0007669"/>
    <property type="project" value="TreeGrafter"/>
</dbReference>
<reference evidence="5" key="1">
    <citation type="submission" date="2012-11" db="EMBL/GenBank/DDBJ databases">
        <title>Dependencies among metagenomic species, viruses, plasmids and units of genetic variation.</title>
        <authorList>
            <person name="Nielsen H.B."/>
            <person name="Almeida M."/>
            <person name="Juncker A.S."/>
            <person name="Rasmussen S."/>
            <person name="Li J."/>
            <person name="Sunagawa S."/>
            <person name="Plichta D."/>
            <person name="Gautier L."/>
            <person name="Le Chatelier E."/>
            <person name="Peletier E."/>
            <person name="Bonde I."/>
            <person name="Nielsen T."/>
            <person name="Manichanh C."/>
            <person name="Arumugam M."/>
            <person name="Batto J."/>
            <person name="Santos M.B.Q.D."/>
            <person name="Blom N."/>
            <person name="Borruel N."/>
            <person name="Burgdorf K.S."/>
            <person name="Boumezbeur F."/>
            <person name="Casellas F."/>
            <person name="Dore J."/>
            <person name="Guarner F."/>
            <person name="Hansen T."/>
            <person name="Hildebrand F."/>
            <person name="Kaas R.S."/>
            <person name="Kennedy S."/>
            <person name="Kristiansen K."/>
            <person name="Kultima J.R."/>
            <person name="Leonard P."/>
            <person name="Levenez F."/>
            <person name="Lund O."/>
            <person name="Moumen B."/>
            <person name="Le Paslier D."/>
            <person name="Pons N."/>
            <person name="Pedersen O."/>
            <person name="Prifti E."/>
            <person name="Qin J."/>
            <person name="Raes J."/>
            <person name="Tap J."/>
            <person name="Tims S."/>
            <person name="Ussery D.W."/>
            <person name="Yamada T."/>
            <person name="MetaHit consortium"/>
            <person name="Renault P."/>
            <person name="Sicheritz-Ponten T."/>
            <person name="Bork P."/>
            <person name="Wang J."/>
            <person name="Brunak S."/>
            <person name="Ehrlich S.D."/>
        </authorList>
    </citation>
    <scope>NUCLEOTIDE SEQUENCE [LARGE SCALE GENOMIC DNA]</scope>
</reference>
<dbReference type="CDD" id="cd17920">
    <property type="entry name" value="DEXHc_RecQ"/>
    <property type="match status" value="1"/>
</dbReference>
<dbReference type="SUPFAM" id="SSF52540">
    <property type="entry name" value="P-loop containing nucleoside triphosphate hydrolases"/>
    <property type="match status" value="1"/>
</dbReference>
<keyword evidence="5" id="KW-0378">Hydrolase</keyword>
<dbReference type="InterPro" id="IPR014001">
    <property type="entry name" value="Helicase_ATP-bd"/>
</dbReference>
<dbReference type="InterPro" id="IPR011545">
    <property type="entry name" value="DEAD/DEAH_box_helicase_dom"/>
</dbReference>
<accession>R6X1V3</accession>
<dbReference type="RefSeq" id="WP_021720935.1">
    <property type="nucleotide sequence ID" value="NZ_FR892819.1"/>
</dbReference>
<dbReference type="Gene3D" id="3.40.50.300">
    <property type="entry name" value="P-loop containing nucleotide triphosphate hydrolases"/>
    <property type="match status" value="2"/>
</dbReference>
<dbReference type="SMART" id="SM00487">
    <property type="entry name" value="DEXDc"/>
    <property type="match status" value="1"/>
</dbReference>
<dbReference type="AlphaFoldDB" id="R6X1V3"/>
<proteinExistence type="predicted"/>
<sequence length="1083" mass="125240">MQQYFVELIKAKLENLYIDENTIVVLKGFSKDVLAAFGCETADLQAAVKNKIMYFASVISKRKYISYEEYLLLATFIQEQFNNVYVVNNNLFMNKYPLNVCFDEETKNNLLNHYLVTDDDSQDDLAIGNIDKYVEIYDDFQSVNGQIVGAYCALKAGDETGVTQVNVFDSNVEKLTVKDNAVQEIFYLNEENDFISLVLKAESLAGEIFIDINGYVGDRFLLEEHLAYLASIIRDRASLYFVSLESEEEGYNSRKEFTQILKKYWGYDSFRELQVYNLKKLNDGKEREIVSISQERIIANLTDEAEKASNNQSYRDLFVTAPTGSGKSVMFQIPAIYLAEKYNYLTIVISPLIGLMNDQVYNLSKREYKYVETINSDLSNIVKEDIRRKVAENKIHILYISPETLLSRSDITSLIGDRTIGMVIVDEAHIVTTWGKQFRPDYWYLGDYIRKLRRERDKKFVVATFTATAIYHGFEDMYSETLNSLHMINPITYLGYVRRNDIKITINRLKPPPGKPVEYELDKFDEIMQIANEAVVTCKKTLIYFPTVALINRCEEFLRAQNPLVAKYLAVYHGALSKDRKSDAYEGFKKHYDSGNPDSPENEGIRFVMLATKAFGMGVDIDDIEKVVHFAPTGNVCDYVQEIGRAARKEGLNGEAYYHYNSRDFKHINRLHGLSSIRKSQLIEVISKIVELYKRSLAGNGGRPTRKRHSMLLDAENFAYIFGDPRGDEDNTINKVKTALLMIQKDYENQKGYSPIYVKPIPMFANGYFQISSVMQEKIANRFPGCVSRIDTKFPDICKVNLKRIWEQAYHSMSFQKFKYLLYTKSDELSFNKKFDLTAALQVKIDFQSNAKALYKRLWGVFENIIYKHVEDGKYVSVNTIAMEFKRQANIEEYKARSITEVIIASMDSFRKRYMKQPTRIVQEMSNRKGEITYCFFSAVNHYFAWVSRRFDDIIRETIDGELYLIDNANSKAGEFSTVLGVLEAMDVLSFEMLGGANSQLYIYVTQIQHLINILSMPKNYDNKLLNRVYERHLLAVKMLTYIYESDFSSDEVWDILEDYFLGNVPEMVKIACHRENPNITFD</sequence>
<dbReference type="EMBL" id="CBGL010000028">
    <property type="protein sequence ID" value="CDD10256.1"/>
    <property type="molecule type" value="Genomic_DNA"/>
</dbReference>
<dbReference type="GO" id="GO:0005694">
    <property type="term" value="C:chromosome"/>
    <property type="evidence" value="ECO:0007669"/>
    <property type="project" value="TreeGrafter"/>
</dbReference>
<dbReference type="SMART" id="SM00490">
    <property type="entry name" value="HELICc"/>
    <property type="match status" value="1"/>
</dbReference>
<dbReference type="PROSITE" id="PS51192">
    <property type="entry name" value="HELICASE_ATP_BIND_1"/>
    <property type="match status" value="1"/>
</dbReference>
<dbReference type="InterPro" id="IPR027417">
    <property type="entry name" value="P-loop_NTPase"/>
</dbReference>
<evidence type="ECO:0000259" key="3">
    <source>
        <dbReference type="PROSITE" id="PS51192"/>
    </source>
</evidence>
<dbReference type="GO" id="GO:0005524">
    <property type="term" value="F:ATP binding"/>
    <property type="evidence" value="ECO:0007669"/>
    <property type="project" value="UniProtKB-KW"/>
</dbReference>
<dbReference type="Pfam" id="PF00271">
    <property type="entry name" value="Helicase_C"/>
    <property type="match status" value="1"/>
</dbReference>
<evidence type="ECO:0000256" key="1">
    <source>
        <dbReference type="ARBA" id="ARBA00022741"/>
    </source>
</evidence>
<evidence type="ECO:0000313" key="5">
    <source>
        <dbReference type="EMBL" id="CDD10256.1"/>
    </source>
</evidence>
<dbReference type="PROSITE" id="PS51194">
    <property type="entry name" value="HELICASE_CTER"/>
    <property type="match status" value="1"/>
</dbReference>
<dbReference type="PANTHER" id="PTHR13710">
    <property type="entry name" value="DNA HELICASE RECQ FAMILY MEMBER"/>
    <property type="match status" value="1"/>
</dbReference>
<dbReference type="GO" id="GO:0000724">
    <property type="term" value="P:double-strand break repair via homologous recombination"/>
    <property type="evidence" value="ECO:0007669"/>
    <property type="project" value="TreeGrafter"/>
</dbReference>
<evidence type="ECO:0000256" key="2">
    <source>
        <dbReference type="ARBA" id="ARBA00022840"/>
    </source>
</evidence>
<evidence type="ECO:0000259" key="4">
    <source>
        <dbReference type="PROSITE" id="PS51194"/>
    </source>
</evidence>
<feature type="domain" description="Helicase C-terminal" evidence="4">
    <location>
        <begin position="530"/>
        <end position="693"/>
    </location>
</feature>
<protein>
    <submittedName>
        <fullName evidence="5">DEAD/DEAH box helicase domain protein</fullName>
    </submittedName>
</protein>
<dbReference type="Proteomes" id="UP000014937">
    <property type="component" value="Unassembled WGS sequence"/>
</dbReference>
<keyword evidence="2" id="KW-0067">ATP-binding</keyword>
<dbReference type="Pfam" id="PF00270">
    <property type="entry name" value="DEAD"/>
    <property type="match status" value="1"/>
</dbReference>
<dbReference type="GO" id="GO:0003676">
    <property type="term" value="F:nucleic acid binding"/>
    <property type="evidence" value="ECO:0007669"/>
    <property type="project" value="InterPro"/>
</dbReference>
<dbReference type="GO" id="GO:0005737">
    <property type="term" value="C:cytoplasm"/>
    <property type="evidence" value="ECO:0007669"/>
    <property type="project" value="TreeGrafter"/>
</dbReference>
<feature type="domain" description="Helicase ATP-binding" evidence="3">
    <location>
        <begin position="308"/>
        <end position="487"/>
    </location>
</feature>
<keyword evidence="1" id="KW-0547">Nucleotide-binding</keyword>
<dbReference type="PANTHER" id="PTHR13710:SF120">
    <property type="entry name" value="BIFUNCTIONAL 3'-5' EXONUCLEASE_ATP-DEPENDENT HELICASE WRN"/>
    <property type="match status" value="1"/>
</dbReference>
<dbReference type="GO" id="GO:0043138">
    <property type="term" value="F:3'-5' DNA helicase activity"/>
    <property type="evidence" value="ECO:0007669"/>
    <property type="project" value="TreeGrafter"/>
</dbReference>
<name>R6X1V3_9FIRM</name>
<dbReference type="InterPro" id="IPR001650">
    <property type="entry name" value="Helicase_C-like"/>
</dbReference>
<organism evidence="5">
    <name type="scientific">Phascolarctobacterium succinatutens CAG:287</name>
    <dbReference type="NCBI Taxonomy" id="1263101"/>
    <lineage>
        <taxon>Bacteria</taxon>
        <taxon>Bacillati</taxon>
        <taxon>Bacillota</taxon>
        <taxon>Negativicutes</taxon>
        <taxon>Acidaminococcales</taxon>
        <taxon>Acidaminococcaceae</taxon>
        <taxon>Phascolarctobacterium</taxon>
    </lineage>
</organism>
<comment type="caution">
    <text evidence="5">The sequence shown here is derived from an EMBL/GenBank/DDBJ whole genome shotgun (WGS) entry which is preliminary data.</text>
</comment>
<dbReference type="HOGENOM" id="CLU_010261_0_0_9"/>
<keyword evidence="5" id="KW-0347">Helicase</keyword>